<reference key="2">
    <citation type="submission" date="2011-10" db="EMBL/GenBank/DDBJ databases">
        <title>The genome and transcriptome sequence of Clonorchis sinensis provide insights into the carcinogenic liver fluke.</title>
        <authorList>
            <person name="Wang X."/>
            <person name="Huang Y."/>
            <person name="Chen W."/>
            <person name="Liu H."/>
            <person name="Guo L."/>
            <person name="Chen Y."/>
            <person name="Luo F."/>
            <person name="Zhou W."/>
            <person name="Sun J."/>
            <person name="Mao Q."/>
            <person name="Liang P."/>
            <person name="Zhou C."/>
            <person name="Tian Y."/>
            <person name="Men J."/>
            <person name="Lv X."/>
            <person name="Huang L."/>
            <person name="Zhou J."/>
            <person name="Hu Y."/>
            <person name="Li R."/>
            <person name="Zhang F."/>
            <person name="Lei H."/>
            <person name="Li X."/>
            <person name="Hu X."/>
            <person name="Liang C."/>
            <person name="Xu J."/>
            <person name="Wu Z."/>
            <person name="Yu X."/>
        </authorList>
    </citation>
    <scope>NUCLEOTIDE SEQUENCE</scope>
    <source>
        <strain>Henan</strain>
    </source>
</reference>
<dbReference type="SUPFAM" id="SSF50630">
    <property type="entry name" value="Acid proteases"/>
    <property type="match status" value="1"/>
</dbReference>
<gene>
    <name evidence="1" type="ORF">CLF_105581</name>
</gene>
<proteinExistence type="predicted"/>
<evidence type="ECO:0000313" key="1">
    <source>
        <dbReference type="EMBL" id="GAA51096.1"/>
    </source>
</evidence>
<evidence type="ECO:0000313" key="2">
    <source>
        <dbReference type="Proteomes" id="UP000008909"/>
    </source>
</evidence>
<dbReference type="Proteomes" id="UP000008909">
    <property type="component" value="Unassembled WGS sequence"/>
</dbReference>
<dbReference type="AlphaFoldDB" id="G7YDR2"/>
<sequence>MPTPGEFEARYCHDTRKWSRQCCSCDLEPYCPSGGTRSHLRHAGNVVDRISSTFVPEDTGAADIPVLDQRKIGVTESKGKHPRCTFHSKVPKARVVLAAHQSPHANRRKYVSVRIKGTPVRLQLDTASDITIISKRTWKLLGSPALTRTKQVARSASDSLLKLSGEFKYSMTVDGITVIGICHVSDRPVLDLLGLNWIDKLNLSDRLLNNICYNTQATKPGIFKKLFWKKHSEDCSLCIKSLSYDPQSNRQAERFVATFNQALFKTRG</sequence>
<dbReference type="PANTHER" id="PTHR36943:SF1">
    <property type="entry name" value="CCHC-TYPE DOMAIN-CONTAINING PROTEIN"/>
    <property type="match status" value="1"/>
</dbReference>
<dbReference type="PANTHER" id="PTHR36943">
    <property type="entry name" value="CCHC-TYPE DOMAIN-CONTAINING PROTEIN"/>
    <property type="match status" value="1"/>
</dbReference>
<accession>G7YDR2</accession>
<dbReference type="InterPro" id="IPR021109">
    <property type="entry name" value="Peptidase_aspartic_dom_sf"/>
</dbReference>
<dbReference type="Gene3D" id="2.40.70.10">
    <property type="entry name" value="Acid Proteases"/>
    <property type="match status" value="1"/>
</dbReference>
<protein>
    <recommendedName>
        <fullName evidence="3">Peptidase A2 domain-containing protein</fullName>
    </recommendedName>
</protein>
<reference evidence="1" key="1">
    <citation type="journal article" date="2011" name="Genome Biol.">
        <title>The draft genome of the carcinogenic human liver fluke Clonorchis sinensis.</title>
        <authorList>
            <person name="Wang X."/>
            <person name="Chen W."/>
            <person name="Huang Y."/>
            <person name="Sun J."/>
            <person name="Men J."/>
            <person name="Liu H."/>
            <person name="Luo F."/>
            <person name="Guo L."/>
            <person name="Lv X."/>
            <person name="Deng C."/>
            <person name="Zhou C."/>
            <person name="Fan Y."/>
            <person name="Li X."/>
            <person name="Huang L."/>
            <person name="Hu Y."/>
            <person name="Liang C."/>
            <person name="Hu X."/>
            <person name="Xu J."/>
            <person name="Yu X."/>
        </authorList>
    </citation>
    <scope>NUCLEOTIDE SEQUENCE [LARGE SCALE GENOMIC DNA]</scope>
    <source>
        <strain evidence="1">Henan</strain>
    </source>
</reference>
<organism evidence="1 2">
    <name type="scientific">Clonorchis sinensis</name>
    <name type="common">Chinese liver fluke</name>
    <dbReference type="NCBI Taxonomy" id="79923"/>
    <lineage>
        <taxon>Eukaryota</taxon>
        <taxon>Metazoa</taxon>
        <taxon>Spiralia</taxon>
        <taxon>Lophotrochozoa</taxon>
        <taxon>Platyhelminthes</taxon>
        <taxon>Trematoda</taxon>
        <taxon>Digenea</taxon>
        <taxon>Opisthorchiida</taxon>
        <taxon>Opisthorchiata</taxon>
        <taxon>Opisthorchiidae</taxon>
        <taxon>Clonorchis</taxon>
    </lineage>
</organism>
<name>G7YDR2_CLOSI</name>
<dbReference type="Pfam" id="PF13650">
    <property type="entry name" value="Asp_protease_2"/>
    <property type="match status" value="1"/>
</dbReference>
<evidence type="ECO:0008006" key="3">
    <source>
        <dbReference type="Google" id="ProtNLM"/>
    </source>
</evidence>
<keyword evidence="2" id="KW-1185">Reference proteome</keyword>
<dbReference type="EMBL" id="DF143113">
    <property type="protein sequence ID" value="GAA51096.1"/>
    <property type="molecule type" value="Genomic_DNA"/>
</dbReference>